<dbReference type="HAMAP" id="MF_00920">
    <property type="entry name" value="FtsY"/>
    <property type="match status" value="1"/>
</dbReference>
<dbReference type="FunFam" id="3.40.50.300:FF:000053">
    <property type="entry name" value="Signal recognition particle receptor FtsY"/>
    <property type="match status" value="1"/>
</dbReference>
<feature type="region of interest" description="Disordered" evidence="10">
    <location>
        <begin position="15"/>
        <end position="42"/>
    </location>
</feature>
<comment type="subunit">
    <text evidence="9">Part of the signal recognition particle protein translocation system, which is composed of SRP and FtsY.</text>
</comment>
<keyword evidence="3 9" id="KW-0547">Nucleotide-binding</keyword>
<dbReference type="InterPro" id="IPR042101">
    <property type="entry name" value="SRP54_N_sf"/>
</dbReference>
<feature type="binding site" evidence="9">
    <location>
        <begin position="354"/>
        <end position="357"/>
    </location>
    <ligand>
        <name>GTP</name>
        <dbReference type="ChEBI" id="CHEBI:37565"/>
    </ligand>
</feature>
<keyword evidence="1 9" id="KW-1003">Cell membrane</keyword>
<dbReference type="PANTHER" id="PTHR43134:SF1">
    <property type="entry name" value="SIGNAL RECOGNITION PARTICLE RECEPTOR SUBUNIT ALPHA"/>
    <property type="match status" value="1"/>
</dbReference>
<dbReference type="Gene3D" id="1.20.120.140">
    <property type="entry name" value="Signal recognition particle SRP54, nucleotide-binding domain"/>
    <property type="match status" value="1"/>
</dbReference>
<feature type="domain" description="Signal recognition particle SRP54 helical bundle" evidence="13">
    <location>
        <begin position="102"/>
        <end position="183"/>
    </location>
</feature>
<evidence type="ECO:0000259" key="13">
    <source>
        <dbReference type="SMART" id="SM00963"/>
    </source>
</evidence>
<feature type="binding site" evidence="9">
    <location>
        <begin position="207"/>
        <end position="214"/>
    </location>
    <ligand>
        <name>GTP</name>
        <dbReference type="ChEBI" id="CHEBI:37565"/>
    </ligand>
</feature>
<dbReference type="SUPFAM" id="SSF47364">
    <property type="entry name" value="Domain of the SRP/SRP receptor G-proteins"/>
    <property type="match status" value="1"/>
</dbReference>
<organism evidence="14 15">
    <name type="scientific">Mycoplasma todarodis</name>
    <dbReference type="NCBI Taxonomy" id="1937191"/>
    <lineage>
        <taxon>Bacteria</taxon>
        <taxon>Bacillati</taxon>
        <taxon>Mycoplasmatota</taxon>
        <taxon>Mollicutes</taxon>
        <taxon>Mycoplasmataceae</taxon>
        <taxon>Mycoplasma</taxon>
    </lineage>
</organism>
<dbReference type="CDD" id="cd17874">
    <property type="entry name" value="FtsY"/>
    <property type="match status" value="1"/>
</dbReference>
<evidence type="ECO:0000256" key="9">
    <source>
        <dbReference type="HAMAP-Rule" id="MF_00920"/>
    </source>
</evidence>
<dbReference type="NCBIfam" id="TIGR00064">
    <property type="entry name" value="ftsY"/>
    <property type="match status" value="1"/>
</dbReference>
<dbReference type="PANTHER" id="PTHR43134">
    <property type="entry name" value="SIGNAL RECOGNITION PARTICLE RECEPTOR SUBUNIT ALPHA"/>
    <property type="match status" value="1"/>
</dbReference>
<dbReference type="SMART" id="SM00963">
    <property type="entry name" value="SRP54_N"/>
    <property type="match status" value="1"/>
</dbReference>
<dbReference type="AlphaFoldDB" id="A0A4R0XLP6"/>
<keyword evidence="5 9" id="KW-0342">GTP-binding</keyword>
<dbReference type="InterPro" id="IPR013822">
    <property type="entry name" value="Signal_recog_particl_SRP54_hlx"/>
</dbReference>
<dbReference type="Proteomes" id="UP000291072">
    <property type="component" value="Unassembled WGS sequence"/>
</dbReference>
<evidence type="ECO:0000256" key="2">
    <source>
        <dbReference type="ARBA" id="ARBA00022490"/>
    </source>
</evidence>
<dbReference type="InterPro" id="IPR004390">
    <property type="entry name" value="SR_rcpt_FtsY"/>
</dbReference>
<comment type="subcellular location">
    <subcellularLocation>
        <location evidence="9">Cell membrane</location>
        <topology evidence="9">Peripheral membrane protein</topology>
        <orientation evidence="9">Cytoplasmic side</orientation>
    </subcellularLocation>
    <subcellularLocation>
        <location evidence="9">Cytoplasm</location>
    </subcellularLocation>
</comment>
<evidence type="ECO:0000256" key="10">
    <source>
        <dbReference type="SAM" id="MobiDB-lite"/>
    </source>
</evidence>
<dbReference type="InterPro" id="IPR036225">
    <property type="entry name" value="SRP/SRP_N"/>
</dbReference>
<evidence type="ECO:0000256" key="6">
    <source>
        <dbReference type="ARBA" id="ARBA00023136"/>
    </source>
</evidence>
<feature type="binding site" evidence="9">
    <location>
        <begin position="290"/>
        <end position="294"/>
    </location>
    <ligand>
        <name>GTP</name>
        <dbReference type="ChEBI" id="CHEBI:37565"/>
    </ligand>
</feature>
<dbReference type="EC" id="3.6.5.4" evidence="9"/>
<dbReference type="RefSeq" id="WP_131613344.1">
    <property type="nucleotide sequence ID" value="NZ_PSZP01000008.1"/>
</dbReference>
<dbReference type="Pfam" id="PF00448">
    <property type="entry name" value="SRP54"/>
    <property type="match status" value="1"/>
</dbReference>
<dbReference type="SMART" id="SM00962">
    <property type="entry name" value="SRP54"/>
    <property type="match status" value="1"/>
</dbReference>
<evidence type="ECO:0000256" key="3">
    <source>
        <dbReference type="ARBA" id="ARBA00022741"/>
    </source>
</evidence>
<sequence length="408" mass="45794">MRFFEKLKKRLFTLDPHGEEKKSKKNKEHDGETTQVNLDHMDMEHKTFESEFQGAKRFDSFTLDDTVEVKTEEVIQKEKKIAKKLKKEKLKKKKKEKKLDKYVAGLDKTGSSFSRRLKELQTRHNVVDEDYLEDLEEALIMSDISVELVMDIVDEVRKEVKIENVTDISLVNEIIAEKMFVIYTNKSNIDTSLNIEEGRINVILMVGVNGAGKTTSIAKLANMLKEEGKKVLIAAGDTFRAGAVEQLGVWAERIGCEIVKPIKEGIDPASVVYDAVAKAKAEEYDVLIIDTAGRLQNKVNLMNELAKMNKIIQKEIPDAPHESLLVIDATTGQNGVSQATSFKEVTPLSGIILTKMDGTSKGGIVLTIKDKLELAVKYMGLGESLDDLQEFDLDAFIYGMTKGLMEDE</sequence>
<comment type="similarity">
    <text evidence="9">Belongs to the GTP-binding SRP family. FtsY subfamily.</text>
</comment>
<evidence type="ECO:0000256" key="7">
    <source>
        <dbReference type="ARBA" id="ARBA00023170"/>
    </source>
</evidence>
<reference evidence="14 15" key="1">
    <citation type="submission" date="2018-02" db="EMBL/GenBank/DDBJ databases">
        <title>Mycoplasma marinum and Mycoplasma todarodis sp. nov., moderately halophilic and psychrotolerant mycoplasmas isolated from cephalopods.</title>
        <authorList>
            <person name="Viver T."/>
        </authorList>
    </citation>
    <scope>NUCLEOTIDE SEQUENCE [LARGE SCALE GENOMIC DNA]</scope>
    <source>
        <strain evidence="14 15">5H</strain>
    </source>
</reference>
<dbReference type="InterPro" id="IPR000897">
    <property type="entry name" value="SRP54_GTPase_dom"/>
</dbReference>
<evidence type="ECO:0000259" key="11">
    <source>
        <dbReference type="SMART" id="SM00382"/>
    </source>
</evidence>
<dbReference type="Gene3D" id="3.40.50.300">
    <property type="entry name" value="P-loop containing nucleotide triphosphate hydrolases"/>
    <property type="match status" value="1"/>
</dbReference>
<evidence type="ECO:0000313" key="14">
    <source>
        <dbReference type="EMBL" id="TCG11404.1"/>
    </source>
</evidence>
<dbReference type="GO" id="GO:0006614">
    <property type="term" value="P:SRP-dependent cotranslational protein targeting to membrane"/>
    <property type="evidence" value="ECO:0007669"/>
    <property type="project" value="InterPro"/>
</dbReference>
<evidence type="ECO:0000256" key="5">
    <source>
        <dbReference type="ARBA" id="ARBA00023134"/>
    </source>
</evidence>
<comment type="caution">
    <text evidence="14">The sequence shown here is derived from an EMBL/GenBank/DDBJ whole genome shotgun (WGS) entry which is preliminary data.</text>
</comment>
<dbReference type="InterPro" id="IPR003593">
    <property type="entry name" value="AAA+_ATPase"/>
</dbReference>
<feature type="domain" description="AAA+ ATPase" evidence="11">
    <location>
        <begin position="199"/>
        <end position="357"/>
    </location>
</feature>
<evidence type="ECO:0000313" key="15">
    <source>
        <dbReference type="Proteomes" id="UP000291072"/>
    </source>
</evidence>
<keyword evidence="7 9" id="KW-0675">Receptor</keyword>
<name>A0A4R0XLP6_9MOLU</name>
<evidence type="ECO:0000256" key="8">
    <source>
        <dbReference type="ARBA" id="ARBA00048027"/>
    </source>
</evidence>
<dbReference type="OrthoDB" id="9804720at2"/>
<dbReference type="Pfam" id="PF02881">
    <property type="entry name" value="SRP54_N"/>
    <property type="match status" value="1"/>
</dbReference>
<dbReference type="GO" id="GO:0003924">
    <property type="term" value="F:GTPase activity"/>
    <property type="evidence" value="ECO:0007669"/>
    <property type="project" value="UniProtKB-UniRule"/>
</dbReference>
<dbReference type="EMBL" id="PSZP01000008">
    <property type="protein sequence ID" value="TCG11404.1"/>
    <property type="molecule type" value="Genomic_DNA"/>
</dbReference>
<dbReference type="InterPro" id="IPR027417">
    <property type="entry name" value="P-loop_NTPase"/>
</dbReference>
<evidence type="ECO:0000256" key="4">
    <source>
        <dbReference type="ARBA" id="ARBA00022801"/>
    </source>
</evidence>
<evidence type="ECO:0000259" key="12">
    <source>
        <dbReference type="SMART" id="SM00962"/>
    </source>
</evidence>
<feature type="compositionally biased region" description="Basic and acidic residues" evidence="10">
    <location>
        <begin position="16"/>
        <end position="32"/>
    </location>
</feature>
<proteinExistence type="inferred from homology"/>
<feature type="domain" description="SRP54-type proteins GTP-binding" evidence="12">
    <location>
        <begin position="200"/>
        <end position="402"/>
    </location>
</feature>
<dbReference type="SMART" id="SM00382">
    <property type="entry name" value="AAA"/>
    <property type="match status" value="1"/>
</dbReference>
<dbReference type="GO" id="GO:0005047">
    <property type="term" value="F:signal recognition particle binding"/>
    <property type="evidence" value="ECO:0007669"/>
    <property type="project" value="TreeGrafter"/>
</dbReference>
<gene>
    <name evidence="9" type="primary">ftsY</name>
    <name evidence="14" type="ORF">C4B25_01765</name>
</gene>
<comment type="catalytic activity">
    <reaction evidence="8 9">
        <text>GTP + H2O = GDP + phosphate + H(+)</text>
        <dbReference type="Rhea" id="RHEA:19669"/>
        <dbReference type="ChEBI" id="CHEBI:15377"/>
        <dbReference type="ChEBI" id="CHEBI:15378"/>
        <dbReference type="ChEBI" id="CHEBI:37565"/>
        <dbReference type="ChEBI" id="CHEBI:43474"/>
        <dbReference type="ChEBI" id="CHEBI:58189"/>
        <dbReference type="EC" id="3.6.5.4"/>
    </reaction>
</comment>
<protein>
    <recommendedName>
        <fullName evidence="9">Signal recognition particle receptor FtsY</fullName>
        <shortName evidence="9">SRP receptor</shortName>
        <ecNumber evidence="9">3.6.5.4</ecNumber>
    </recommendedName>
</protein>
<comment type="function">
    <text evidence="9">Involved in targeting and insertion of nascent membrane proteins into the cytoplasmic membrane. Acts as a receptor for the complex formed by the signal recognition particle (SRP) and the ribosome-nascent chain (RNC).</text>
</comment>
<dbReference type="GO" id="GO:0005886">
    <property type="term" value="C:plasma membrane"/>
    <property type="evidence" value="ECO:0007669"/>
    <property type="project" value="UniProtKB-SubCell"/>
</dbReference>
<dbReference type="SUPFAM" id="SSF52540">
    <property type="entry name" value="P-loop containing nucleoside triphosphate hydrolases"/>
    <property type="match status" value="1"/>
</dbReference>
<keyword evidence="6 9" id="KW-0472">Membrane</keyword>
<dbReference type="GO" id="GO:0005525">
    <property type="term" value="F:GTP binding"/>
    <property type="evidence" value="ECO:0007669"/>
    <property type="project" value="UniProtKB-UniRule"/>
</dbReference>
<evidence type="ECO:0000256" key="1">
    <source>
        <dbReference type="ARBA" id="ARBA00022475"/>
    </source>
</evidence>
<accession>A0A4R0XLP6</accession>
<keyword evidence="2 9" id="KW-0963">Cytoplasm</keyword>
<keyword evidence="4 9" id="KW-0378">Hydrolase</keyword>
<dbReference type="GO" id="GO:0005737">
    <property type="term" value="C:cytoplasm"/>
    <property type="evidence" value="ECO:0007669"/>
    <property type="project" value="UniProtKB-SubCell"/>
</dbReference>
<keyword evidence="15" id="KW-1185">Reference proteome</keyword>